<evidence type="ECO:0000313" key="4">
    <source>
        <dbReference type="Proteomes" id="UP000075901"/>
    </source>
</evidence>
<dbReference type="VEuPathDB" id="VectorBase:AMAM020606"/>
<reference evidence="3" key="2">
    <citation type="submission" date="2020-05" db="UniProtKB">
        <authorList>
            <consortium name="EnsemblMetazoa"/>
        </authorList>
    </citation>
    <scope>IDENTIFICATION</scope>
    <source>
        <strain evidence="3">maculatus3</strain>
    </source>
</reference>
<evidence type="ECO:0000256" key="1">
    <source>
        <dbReference type="SAM" id="SignalP"/>
    </source>
</evidence>
<name>A0A182T6G1_9DIPT</name>
<feature type="signal peptide" evidence="1">
    <location>
        <begin position="1"/>
        <end position="15"/>
    </location>
</feature>
<dbReference type="AlphaFoldDB" id="A0A182T6G1"/>
<dbReference type="InterPro" id="IPR037862">
    <property type="entry name" value="PLC-beta_PH"/>
</dbReference>
<evidence type="ECO:0000313" key="3">
    <source>
        <dbReference type="EnsemblMetazoa" id="AMAM020606-PA"/>
    </source>
</evidence>
<sequence length="115" mass="13041">MAVTIFVLCMQMVKSEPTLQKCIAAIRAPECVPNWIDPGYRKFVAKDSCNGTPVTLRVDVKGFFLYWVDQNHEMDMLDIATIRDVRTGQYAKKPRVSSIKRASIYGTPLPVTKPY</sequence>
<evidence type="ECO:0000259" key="2">
    <source>
        <dbReference type="Pfam" id="PF17787"/>
    </source>
</evidence>
<keyword evidence="1" id="KW-0732">Signal</keyword>
<proteinExistence type="predicted"/>
<reference evidence="4" key="1">
    <citation type="submission" date="2013-09" db="EMBL/GenBank/DDBJ databases">
        <title>The Genome Sequence of Anopheles maculatus species B.</title>
        <authorList>
            <consortium name="The Broad Institute Genomics Platform"/>
            <person name="Neafsey D.E."/>
            <person name="Besansky N."/>
            <person name="Howell P."/>
            <person name="Walton C."/>
            <person name="Young S.K."/>
            <person name="Zeng Q."/>
            <person name="Gargeya S."/>
            <person name="Fitzgerald M."/>
            <person name="Haas B."/>
            <person name="Abouelleil A."/>
            <person name="Allen A.W."/>
            <person name="Alvarado L."/>
            <person name="Arachchi H.M."/>
            <person name="Berlin A.M."/>
            <person name="Chapman S.B."/>
            <person name="Gainer-Dewar J."/>
            <person name="Goldberg J."/>
            <person name="Griggs A."/>
            <person name="Gujja S."/>
            <person name="Hansen M."/>
            <person name="Howarth C."/>
            <person name="Imamovic A."/>
            <person name="Ireland A."/>
            <person name="Larimer J."/>
            <person name="McCowan C."/>
            <person name="Murphy C."/>
            <person name="Pearson M."/>
            <person name="Poon T.W."/>
            <person name="Priest M."/>
            <person name="Roberts A."/>
            <person name="Saif S."/>
            <person name="Shea T."/>
            <person name="Sisk P."/>
            <person name="Sykes S."/>
            <person name="Wortman J."/>
            <person name="Nusbaum C."/>
            <person name="Birren B."/>
        </authorList>
    </citation>
    <scope>NUCLEOTIDE SEQUENCE [LARGE SCALE GENOMIC DNA]</scope>
    <source>
        <strain evidence="4">maculatus3</strain>
    </source>
</reference>
<organism evidence="3 4">
    <name type="scientific">Anopheles maculatus</name>
    <dbReference type="NCBI Taxonomy" id="74869"/>
    <lineage>
        <taxon>Eukaryota</taxon>
        <taxon>Metazoa</taxon>
        <taxon>Ecdysozoa</taxon>
        <taxon>Arthropoda</taxon>
        <taxon>Hexapoda</taxon>
        <taxon>Insecta</taxon>
        <taxon>Pterygota</taxon>
        <taxon>Neoptera</taxon>
        <taxon>Endopterygota</taxon>
        <taxon>Diptera</taxon>
        <taxon>Nematocera</taxon>
        <taxon>Culicoidea</taxon>
        <taxon>Culicidae</taxon>
        <taxon>Anophelinae</taxon>
        <taxon>Anopheles</taxon>
        <taxon>Anopheles maculatus group</taxon>
    </lineage>
</organism>
<dbReference type="Pfam" id="PF17787">
    <property type="entry name" value="PH_14"/>
    <property type="match status" value="1"/>
</dbReference>
<protein>
    <recommendedName>
        <fullName evidence="2">PLC-beta PH domain-containing protein</fullName>
    </recommendedName>
</protein>
<feature type="chain" id="PRO_5012746107" description="PLC-beta PH domain-containing protein" evidence="1">
    <location>
        <begin position="16"/>
        <end position="115"/>
    </location>
</feature>
<dbReference type="SUPFAM" id="SSF50729">
    <property type="entry name" value="PH domain-like"/>
    <property type="match status" value="1"/>
</dbReference>
<accession>A0A182T6G1</accession>
<dbReference type="Gene3D" id="2.30.29.240">
    <property type="match status" value="1"/>
</dbReference>
<dbReference type="Proteomes" id="UP000075901">
    <property type="component" value="Unassembled WGS sequence"/>
</dbReference>
<keyword evidence="4" id="KW-1185">Reference proteome</keyword>
<dbReference type="EnsemblMetazoa" id="AMAM020606-RA">
    <property type="protein sequence ID" value="AMAM020606-PA"/>
    <property type="gene ID" value="AMAM020606"/>
</dbReference>
<feature type="domain" description="PLC-beta PH" evidence="2">
    <location>
        <begin position="46"/>
        <end position="99"/>
    </location>
</feature>